<evidence type="ECO:0000256" key="2">
    <source>
        <dbReference type="ARBA" id="ARBA00022448"/>
    </source>
</evidence>
<dbReference type="Pfam" id="PF07690">
    <property type="entry name" value="MFS_1"/>
    <property type="match status" value="1"/>
</dbReference>
<dbReference type="PANTHER" id="PTHR23501">
    <property type="entry name" value="MAJOR FACILITATOR SUPERFAMILY"/>
    <property type="match status" value="1"/>
</dbReference>
<evidence type="ECO:0000313" key="11">
    <source>
        <dbReference type="Proteomes" id="UP000738349"/>
    </source>
</evidence>
<feature type="transmembrane region" description="Helical" evidence="8">
    <location>
        <begin position="146"/>
        <end position="165"/>
    </location>
</feature>
<evidence type="ECO:0000256" key="7">
    <source>
        <dbReference type="SAM" id="MobiDB-lite"/>
    </source>
</evidence>
<gene>
    <name evidence="10" type="ORF">EDB81DRAFT_891798</name>
</gene>
<evidence type="ECO:0000256" key="1">
    <source>
        <dbReference type="ARBA" id="ARBA00004141"/>
    </source>
</evidence>
<keyword evidence="3 8" id="KW-0812">Transmembrane</keyword>
<organism evidence="10 11">
    <name type="scientific">Dactylonectria macrodidyma</name>
    <dbReference type="NCBI Taxonomy" id="307937"/>
    <lineage>
        <taxon>Eukaryota</taxon>
        <taxon>Fungi</taxon>
        <taxon>Dikarya</taxon>
        <taxon>Ascomycota</taxon>
        <taxon>Pezizomycotina</taxon>
        <taxon>Sordariomycetes</taxon>
        <taxon>Hypocreomycetidae</taxon>
        <taxon>Hypocreales</taxon>
        <taxon>Nectriaceae</taxon>
        <taxon>Dactylonectria</taxon>
    </lineage>
</organism>
<evidence type="ECO:0000313" key="10">
    <source>
        <dbReference type="EMBL" id="KAH7119325.1"/>
    </source>
</evidence>
<feature type="transmembrane region" description="Helical" evidence="8">
    <location>
        <begin position="78"/>
        <end position="104"/>
    </location>
</feature>
<feature type="transmembrane region" description="Helical" evidence="8">
    <location>
        <begin position="439"/>
        <end position="462"/>
    </location>
</feature>
<dbReference type="EMBL" id="JAGMUV010000026">
    <property type="protein sequence ID" value="KAH7119325.1"/>
    <property type="molecule type" value="Genomic_DNA"/>
</dbReference>
<dbReference type="InterPro" id="IPR036259">
    <property type="entry name" value="MFS_trans_sf"/>
</dbReference>
<feature type="transmembrane region" description="Helical" evidence="8">
    <location>
        <begin position="116"/>
        <end position="134"/>
    </location>
</feature>
<feature type="transmembrane region" description="Helical" evidence="8">
    <location>
        <begin position="203"/>
        <end position="222"/>
    </location>
</feature>
<dbReference type="PROSITE" id="PS50850">
    <property type="entry name" value="MFS"/>
    <property type="match status" value="1"/>
</dbReference>
<dbReference type="PANTHER" id="PTHR23501:SF177">
    <property type="entry name" value="MAJOR FACILITATOR SUPERFAMILY (MFS) PROFILE DOMAIN-CONTAINING PROTEIN-RELATED"/>
    <property type="match status" value="1"/>
</dbReference>
<proteinExistence type="predicted"/>
<feature type="transmembrane region" description="Helical" evidence="8">
    <location>
        <begin position="171"/>
        <end position="191"/>
    </location>
</feature>
<feature type="compositionally biased region" description="Basic and acidic residues" evidence="7">
    <location>
        <begin position="36"/>
        <end position="49"/>
    </location>
</feature>
<comment type="caution">
    <text evidence="10">The sequence shown here is derived from an EMBL/GenBank/DDBJ whole genome shotgun (WGS) entry which is preliminary data.</text>
</comment>
<dbReference type="SUPFAM" id="SSF103473">
    <property type="entry name" value="MFS general substrate transporter"/>
    <property type="match status" value="1"/>
</dbReference>
<evidence type="ECO:0000259" key="9">
    <source>
        <dbReference type="PROSITE" id="PS50850"/>
    </source>
</evidence>
<keyword evidence="2" id="KW-0813">Transport</keyword>
<evidence type="ECO:0000256" key="4">
    <source>
        <dbReference type="ARBA" id="ARBA00022989"/>
    </source>
</evidence>
<feature type="transmembrane region" description="Helical" evidence="8">
    <location>
        <begin position="545"/>
        <end position="563"/>
    </location>
</feature>
<feature type="transmembrane region" description="Helical" evidence="8">
    <location>
        <begin position="474"/>
        <end position="496"/>
    </location>
</feature>
<keyword evidence="4 8" id="KW-1133">Transmembrane helix</keyword>
<dbReference type="FunFam" id="1.20.1250.20:FF:000196">
    <property type="entry name" value="MFS toxin efflux pump (AflT)"/>
    <property type="match status" value="1"/>
</dbReference>
<evidence type="ECO:0000256" key="8">
    <source>
        <dbReference type="SAM" id="Phobius"/>
    </source>
</evidence>
<comment type="subcellular location">
    <subcellularLocation>
        <location evidence="1">Membrane</location>
        <topology evidence="1">Multi-pass membrane protein</topology>
    </subcellularLocation>
</comment>
<feature type="transmembrane region" description="Helical" evidence="8">
    <location>
        <begin position="234"/>
        <end position="255"/>
    </location>
</feature>
<evidence type="ECO:0000256" key="5">
    <source>
        <dbReference type="ARBA" id="ARBA00023136"/>
    </source>
</evidence>
<keyword evidence="11" id="KW-1185">Reference proteome</keyword>
<dbReference type="InterPro" id="IPR011701">
    <property type="entry name" value="MFS"/>
</dbReference>
<dbReference type="FunFam" id="1.20.1720.10:FF:000012">
    <property type="entry name" value="MFS toxin efflux pump (AflT)"/>
    <property type="match status" value="1"/>
</dbReference>
<feature type="compositionally biased region" description="Polar residues" evidence="7">
    <location>
        <begin position="52"/>
        <end position="64"/>
    </location>
</feature>
<feature type="transmembrane region" description="Helical" evidence="8">
    <location>
        <begin position="307"/>
        <end position="324"/>
    </location>
</feature>
<dbReference type="Gene3D" id="1.20.1250.20">
    <property type="entry name" value="MFS general substrate transporter like domains"/>
    <property type="match status" value="2"/>
</dbReference>
<dbReference type="CDD" id="cd17502">
    <property type="entry name" value="MFS_Azr1_MDR_like"/>
    <property type="match status" value="1"/>
</dbReference>
<reference evidence="10" key="1">
    <citation type="journal article" date="2021" name="Nat. Commun.">
        <title>Genetic determinants of endophytism in the Arabidopsis root mycobiome.</title>
        <authorList>
            <person name="Mesny F."/>
            <person name="Miyauchi S."/>
            <person name="Thiergart T."/>
            <person name="Pickel B."/>
            <person name="Atanasova L."/>
            <person name="Karlsson M."/>
            <person name="Huettel B."/>
            <person name="Barry K.W."/>
            <person name="Haridas S."/>
            <person name="Chen C."/>
            <person name="Bauer D."/>
            <person name="Andreopoulos W."/>
            <person name="Pangilinan J."/>
            <person name="LaButti K."/>
            <person name="Riley R."/>
            <person name="Lipzen A."/>
            <person name="Clum A."/>
            <person name="Drula E."/>
            <person name="Henrissat B."/>
            <person name="Kohler A."/>
            <person name="Grigoriev I.V."/>
            <person name="Martin F.M."/>
            <person name="Hacquard S."/>
        </authorList>
    </citation>
    <scope>NUCLEOTIDE SEQUENCE</scope>
    <source>
        <strain evidence="10">MPI-CAGE-AT-0147</strain>
    </source>
</reference>
<feature type="transmembrane region" description="Helical" evidence="8">
    <location>
        <begin position="276"/>
        <end position="295"/>
    </location>
</feature>
<feature type="compositionally biased region" description="Polar residues" evidence="7">
    <location>
        <begin position="1"/>
        <end position="29"/>
    </location>
</feature>
<feature type="region of interest" description="Disordered" evidence="7">
    <location>
        <begin position="1"/>
        <end position="64"/>
    </location>
</feature>
<dbReference type="OrthoDB" id="10021397at2759"/>
<name>A0A9P9DEZ2_9HYPO</name>
<keyword evidence="6" id="KW-0325">Glycoprotein</keyword>
<feature type="transmembrane region" description="Helical" evidence="8">
    <location>
        <begin position="385"/>
        <end position="402"/>
    </location>
</feature>
<feature type="transmembrane region" description="Helical" evidence="8">
    <location>
        <begin position="344"/>
        <end position="365"/>
    </location>
</feature>
<evidence type="ECO:0000256" key="6">
    <source>
        <dbReference type="ARBA" id="ARBA00023180"/>
    </source>
</evidence>
<dbReference type="GO" id="GO:0005886">
    <property type="term" value="C:plasma membrane"/>
    <property type="evidence" value="ECO:0007669"/>
    <property type="project" value="TreeGrafter"/>
</dbReference>
<dbReference type="InterPro" id="IPR020846">
    <property type="entry name" value="MFS_dom"/>
</dbReference>
<evidence type="ECO:0000256" key="3">
    <source>
        <dbReference type="ARBA" id="ARBA00022692"/>
    </source>
</evidence>
<dbReference type="Proteomes" id="UP000738349">
    <property type="component" value="Unassembled WGS sequence"/>
</dbReference>
<dbReference type="GO" id="GO:0022857">
    <property type="term" value="F:transmembrane transporter activity"/>
    <property type="evidence" value="ECO:0007669"/>
    <property type="project" value="InterPro"/>
</dbReference>
<sequence length="579" mass="62256">MSSEADTSPSNMEKEPNFTSSPSHSTVINEGSVPKNRIDHVAREEKDASIDGPTNETIANGDSPNNNIQYEYPTGIRLFFVATSLVLSVFLVVLDMTIVATAIPNITDEFRKLNDISWYGSAFFMCVAAFQSTWGKAYKYFRLKIGFLISILIFEIGSLICGVAPSSAVLIVGRAIAGVGSAGISSGAYTIIGFSARPARRPILTAILGATYGVAAVVAPLIGGAFTDYVSWRWCFYINLPIGGMSAAIILLYFSTPPQAIPVPASPREKFLQMDPLGTVLIMGATISLLLAFQWANVKYPWDSSQVIGLFIGAVLILGAFVVLEWSQGERSMMAPRLIKDRTLYISSMFAFFFAGSYFILIYYLPIYFQSVDNVSPTMSGVRNIPLILGVTIGTITSGVFISKTGIYTPILIVSAAVATVAAGLIYTFDIGTSSSKWIGYQVLAGLAWGSGFQVPMIATQGTSHMSDLSSKTAILLFFLTAGGAFLVASAQAGFVQTMLKQMHKMAPQVSQSQLIRTGATDIRHVFDATEIPFVIQAYMDGLKVAFALVIASAGVALIVSLGSKWKRLNTENLTGIEP</sequence>
<feature type="transmembrane region" description="Helical" evidence="8">
    <location>
        <begin position="407"/>
        <end position="427"/>
    </location>
</feature>
<feature type="domain" description="Major facilitator superfamily (MFS) profile" evidence="9">
    <location>
        <begin position="81"/>
        <end position="569"/>
    </location>
</feature>
<accession>A0A9P9DEZ2</accession>
<dbReference type="AlphaFoldDB" id="A0A9P9DEZ2"/>
<protein>
    <submittedName>
        <fullName evidence="10">Major facilitator superfamily transporter</fullName>
    </submittedName>
</protein>
<keyword evidence="5 8" id="KW-0472">Membrane</keyword>